<keyword evidence="6 7" id="KW-0472">Membrane</keyword>
<organism evidence="9 10">
    <name type="scientific">Saccharothrix espanaensis (strain ATCC 51144 / DSM 44229 / JCM 9112 / NBRC 15066 / NRRL 15764)</name>
    <dbReference type="NCBI Taxonomy" id="1179773"/>
    <lineage>
        <taxon>Bacteria</taxon>
        <taxon>Bacillati</taxon>
        <taxon>Actinomycetota</taxon>
        <taxon>Actinomycetes</taxon>
        <taxon>Pseudonocardiales</taxon>
        <taxon>Pseudonocardiaceae</taxon>
        <taxon>Saccharothrix</taxon>
    </lineage>
</organism>
<comment type="similarity">
    <text evidence="7">Belongs to the binding-protein-dependent transport system permease family.</text>
</comment>
<accession>K0JTE7</accession>
<evidence type="ECO:0000313" key="10">
    <source>
        <dbReference type="Proteomes" id="UP000006281"/>
    </source>
</evidence>
<name>K0JTE7_SACES</name>
<reference evidence="9 10" key="1">
    <citation type="journal article" date="2012" name="BMC Genomics">
        <title>Complete genome sequence of Saccharothrix espanaensis DSM 44229T and comparison to the other completely sequenced Pseudonocardiaceae.</title>
        <authorList>
            <person name="Strobel T."/>
            <person name="Al-Dilaimi A."/>
            <person name="Blom J."/>
            <person name="Gessner A."/>
            <person name="Kalinowski J."/>
            <person name="Luzhetska M."/>
            <person name="Puhler A."/>
            <person name="Szczepanowski R."/>
            <person name="Bechthold A."/>
            <person name="Ruckert C."/>
        </authorList>
    </citation>
    <scope>NUCLEOTIDE SEQUENCE [LARGE SCALE GENOMIC DNA]</scope>
    <source>
        <strain evidence="10">ATCC 51144 / DSM 44229 / JCM 9112 / NBRC 15066 / NRRL 15764</strain>
    </source>
</reference>
<feature type="transmembrane region" description="Helical" evidence="7">
    <location>
        <begin position="287"/>
        <end position="308"/>
    </location>
</feature>
<evidence type="ECO:0000259" key="8">
    <source>
        <dbReference type="PROSITE" id="PS50928"/>
    </source>
</evidence>
<feature type="transmembrane region" description="Helical" evidence="7">
    <location>
        <begin position="236"/>
        <end position="258"/>
    </location>
</feature>
<dbReference type="Proteomes" id="UP000006281">
    <property type="component" value="Chromosome"/>
</dbReference>
<dbReference type="STRING" id="1179773.BN6_37690"/>
<keyword evidence="4 7" id="KW-0812">Transmembrane</keyword>
<keyword evidence="10" id="KW-1185">Reference proteome</keyword>
<evidence type="ECO:0000256" key="1">
    <source>
        <dbReference type="ARBA" id="ARBA00004651"/>
    </source>
</evidence>
<dbReference type="InterPro" id="IPR045621">
    <property type="entry name" value="BPD_transp_1_N"/>
</dbReference>
<evidence type="ECO:0000313" key="9">
    <source>
        <dbReference type="EMBL" id="CCH31060.1"/>
    </source>
</evidence>
<dbReference type="OrthoDB" id="147639at2"/>
<dbReference type="BioCyc" id="SESP1179773:BN6_RS18250-MONOMER"/>
<dbReference type="Gene3D" id="1.10.3720.10">
    <property type="entry name" value="MetI-like"/>
    <property type="match status" value="1"/>
</dbReference>
<keyword evidence="5 7" id="KW-1133">Transmembrane helix</keyword>
<dbReference type="SUPFAM" id="SSF161098">
    <property type="entry name" value="MetI-like"/>
    <property type="match status" value="1"/>
</dbReference>
<evidence type="ECO:0000256" key="5">
    <source>
        <dbReference type="ARBA" id="ARBA00022989"/>
    </source>
</evidence>
<dbReference type="PANTHER" id="PTHR43163:SF6">
    <property type="entry name" value="DIPEPTIDE TRANSPORT SYSTEM PERMEASE PROTEIN DPPB-RELATED"/>
    <property type="match status" value="1"/>
</dbReference>
<feature type="transmembrane region" description="Helical" evidence="7">
    <location>
        <begin position="134"/>
        <end position="162"/>
    </location>
</feature>
<feature type="transmembrane region" description="Helical" evidence="7">
    <location>
        <begin position="182"/>
        <end position="201"/>
    </location>
</feature>
<evidence type="ECO:0000256" key="6">
    <source>
        <dbReference type="ARBA" id="ARBA00023136"/>
    </source>
</evidence>
<evidence type="ECO:0000256" key="4">
    <source>
        <dbReference type="ARBA" id="ARBA00022692"/>
    </source>
</evidence>
<dbReference type="PROSITE" id="PS50928">
    <property type="entry name" value="ABC_TM1"/>
    <property type="match status" value="1"/>
</dbReference>
<evidence type="ECO:0000256" key="3">
    <source>
        <dbReference type="ARBA" id="ARBA00022475"/>
    </source>
</evidence>
<dbReference type="KEGG" id="sesp:BN6_37690"/>
<comment type="subcellular location">
    <subcellularLocation>
        <location evidence="1 7">Cell membrane</location>
        <topology evidence="1 7">Multi-pass membrane protein</topology>
    </subcellularLocation>
</comment>
<dbReference type="CDD" id="cd06261">
    <property type="entry name" value="TM_PBP2"/>
    <property type="match status" value="1"/>
</dbReference>
<dbReference type="AlphaFoldDB" id="K0JTE7"/>
<dbReference type="RefSeq" id="WP_015101172.1">
    <property type="nucleotide sequence ID" value="NC_019673.1"/>
</dbReference>
<dbReference type="InterPro" id="IPR035906">
    <property type="entry name" value="MetI-like_sf"/>
</dbReference>
<keyword evidence="2 7" id="KW-0813">Transport</keyword>
<keyword evidence="3" id="KW-1003">Cell membrane</keyword>
<protein>
    <submittedName>
        <fullName evidence="9">ABC-type transporter, permease subunit</fullName>
    </submittedName>
</protein>
<dbReference type="EMBL" id="HE804045">
    <property type="protein sequence ID" value="CCH31060.1"/>
    <property type="molecule type" value="Genomic_DNA"/>
</dbReference>
<gene>
    <name evidence="9" type="ordered locus">BN6_37690</name>
</gene>
<evidence type="ECO:0000256" key="7">
    <source>
        <dbReference type="RuleBase" id="RU363032"/>
    </source>
</evidence>
<sequence>MTWFLVRRSGLLVLSLAAASALVFVLLRLLPGDVAATIGGLQASPEQLAAIRADLGLDRPVVAQYASWLSGVLHGDFGRSQLNGTSVGAELGRKLQVTAPLTAGAVVVALVVAVPLGTWAALRSRSFVGTGISAVAQIGIAVPTLWLGLVLVLVFSVQLGWLPAQGFPVDGWADPVAAARSLVLPWIALGLTEGAVLLRFVRSAVLGVLHADYVRTARAKGLTRTQALLRHGVRNAALPVVSVLGLQLAALVVGAVVVERVFTLPGVGSMLVTDVGNRDLVKVQGEVFLVVAAVLVIGFAVDVAHRLIDPRLIDPRLREPR</sequence>
<dbReference type="InterPro" id="IPR000515">
    <property type="entry name" value="MetI-like"/>
</dbReference>
<feature type="transmembrane region" description="Helical" evidence="7">
    <location>
        <begin position="101"/>
        <end position="122"/>
    </location>
</feature>
<proteinExistence type="inferred from homology"/>
<dbReference type="GO" id="GO:0005886">
    <property type="term" value="C:plasma membrane"/>
    <property type="evidence" value="ECO:0007669"/>
    <property type="project" value="UniProtKB-SubCell"/>
</dbReference>
<dbReference type="Pfam" id="PF19300">
    <property type="entry name" value="BPD_transp_1_N"/>
    <property type="match status" value="1"/>
</dbReference>
<evidence type="ECO:0000256" key="2">
    <source>
        <dbReference type="ARBA" id="ARBA00022448"/>
    </source>
</evidence>
<dbReference type="HOGENOM" id="CLU_036879_0_1_11"/>
<dbReference type="eggNOG" id="COG0601">
    <property type="taxonomic scope" value="Bacteria"/>
</dbReference>
<dbReference type="Pfam" id="PF00528">
    <property type="entry name" value="BPD_transp_1"/>
    <property type="match status" value="1"/>
</dbReference>
<dbReference type="PANTHER" id="PTHR43163">
    <property type="entry name" value="DIPEPTIDE TRANSPORT SYSTEM PERMEASE PROTEIN DPPB-RELATED"/>
    <property type="match status" value="1"/>
</dbReference>
<dbReference type="GO" id="GO:0071916">
    <property type="term" value="F:dipeptide transmembrane transporter activity"/>
    <property type="evidence" value="ECO:0007669"/>
    <property type="project" value="TreeGrafter"/>
</dbReference>
<dbReference type="PATRIC" id="fig|1179773.3.peg.3768"/>
<feature type="domain" description="ABC transmembrane type-1" evidence="8">
    <location>
        <begin position="95"/>
        <end position="305"/>
    </location>
</feature>